<name>A0A832II03_FERPE</name>
<sequence length="128" mass="15283">MLVFLETTPDFDPRKQGHAYVCFLKLTSSGKIVREFVERSSTIWHDRRKTYFACWHFVAPEGAVIETRLSAHWRKDEREYYIVVDDKLHKINALEAFELARKPPKERIEVFKKLQELKTNKNNNNERS</sequence>
<reference evidence="1" key="1">
    <citation type="journal article" date="2020" name="mSystems">
        <title>Genome- and Community-Level Interaction Insights into Carbon Utilization and Element Cycling Functions of Hydrothermarchaeota in Hydrothermal Sediment.</title>
        <authorList>
            <person name="Zhou Z."/>
            <person name="Liu Y."/>
            <person name="Xu W."/>
            <person name="Pan J."/>
            <person name="Luo Z.H."/>
            <person name="Li M."/>
        </authorList>
    </citation>
    <scope>NUCLEOTIDE SEQUENCE [LARGE SCALE GENOMIC DNA]</scope>
    <source>
        <strain evidence="1">SpSt-101</strain>
    </source>
</reference>
<dbReference type="EMBL" id="DRUO01000058">
    <property type="protein sequence ID" value="HHD40016.1"/>
    <property type="molecule type" value="Genomic_DNA"/>
</dbReference>
<evidence type="ECO:0000313" key="1">
    <source>
        <dbReference type="EMBL" id="HHD40016.1"/>
    </source>
</evidence>
<organism evidence="1">
    <name type="scientific">Fervidobacterium pennivorans</name>
    <dbReference type="NCBI Taxonomy" id="93466"/>
    <lineage>
        <taxon>Bacteria</taxon>
        <taxon>Thermotogati</taxon>
        <taxon>Thermotogota</taxon>
        <taxon>Thermotogae</taxon>
        <taxon>Thermotogales</taxon>
        <taxon>Fervidobacteriaceae</taxon>
        <taxon>Fervidobacterium</taxon>
    </lineage>
</organism>
<protein>
    <submittedName>
        <fullName evidence="1">Uncharacterized protein</fullName>
    </submittedName>
</protein>
<comment type="caution">
    <text evidence="1">The sequence shown here is derived from an EMBL/GenBank/DDBJ whole genome shotgun (WGS) entry which is preliminary data.</text>
</comment>
<dbReference type="AlphaFoldDB" id="A0A832II03"/>
<gene>
    <name evidence="1" type="ORF">ENL60_00790</name>
</gene>
<accession>A0A832II03</accession>
<proteinExistence type="predicted"/>